<protein>
    <recommendedName>
        <fullName evidence="2">Gamma-glutamylcyclotransferase AIG2-like domain-containing protein</fullName>
    </recommendedName>
</protein>
<evidence type="ECO:0008006" key="2">
    <source>
        <dbReference type="Google" id="ProtNLM"/>
    </source>
</evidence>
<reference evidence="1" key="1">
    <citation type="journal article" date="2020" name="Nature">
        <title>Giant virus diversity and host interactions through global metagenomics.</title>
        <authorList>
            <person name="Schulz F."/>
            <person name="Roux S."/>
            <person name="Paez-Espino D."/>
            <person name="Jungbluth S."/>
            <person name="Walsh D.A."/>
            <person name="Denef V.J."/>
            <person name="McMahon K.D."/>
            <person name="Konstantinidis K.T."/>
            <person name="Eloe-Fadrosh E.A."/>
            <person name="Kyrpides N.C."/>
            <person name="Woyke T."/>
        </authorList>
    </citation>
    <scope>NUCLEOTIDE SEQUENCE</scope>
    <source>
        <strain evidence="1">GVMAG-M-3300027770-73</strain>
    </source>
</reference>
<evidence type="ECO:0000313" key="1">
    <source>
        <dbReference type="EMBL" id="QHU28274.1"/>
    </source>
</evidence>
<name>A0A6C0LFD4_9ZZZZ</name>
<proteinExistence type="predicted"/>
<sequence>MVKFFFYNKLTNVEILKKINNDYEIYDGYIIIQNYDSENNFLEISDISINNNKILYGKIVDFNMKFEDIIKKLNEIEDCKIENKTKYTVETIWTNKISGGTYKAYIIY</sequence>
<organism evidence="1">
    <name type="scientific">viral metagenome</name>
    <dbReference type="NCBI Taxonomy" id="1070528"/>
    <lineage>
        <taxon>unclassified sequences</taxon>
        <taxon>metagenomes</taxon>
        <taxon>organismal metagenomes</taxon>
    </lineage>
</organism>
<dbReference type="AlphaFoldDB" id="A0A6C0LFD4"/>
<accession>A0A6C0LFD4</accession>
<dbReference type="EMBL" id="MN740471">
    <property type="protein sequence ID" value="QHU28274.1"/>
    <property type="molecule type" value="Genomic_DNA"/>
</dbReference>